<dbReference type="CDD" id="cd02440">
    <property type="entry name" value="AdoMet_MTases"/>
    <property type="match status" value="1"/>
</dbReference>
<evidence type="ECO:0000256" key="3">
    <source>
        <dbReference type="ARBA" id="ARBA00022691"/>
    </source>
</evidence>
<reference evidence="4" key="2">
    <citation type="submission" date="2021-08" db="EMBL/GenBank/DDBJ databases">
        <authorList>
            <person name="Tani A."/>
            <person name="Ola A."/>
            <person name="Ogura Y."/>
            <person name="Katsura K."/>
            <person name="Hayashi T."/>
        </authorList>
    </citation>
    <scope>NUCLEOTIDE SEQUENCE</scope>
    <source>
        <strain evidence="4">KCTC 52305</strain>
    </source>
</reference>
<dbReference type="Gene3D" id="3.40.50.150">
    <property type="entry name" value="Vaccinia Virus protein VP39"/>
    <property type="match status" value="1"/>
</dbReference>
<protein>
    <recommendedName>
        <fullName evidence="6">DNA adenine methylase</fullName>
    </recommendedName>
</protein>
<dbReference type="Pfam" id="PF02086">
    <property type="entry name" value="MethyltransfD12"/>
    <property type="match status" value="1"/>
</dbReference>
<dbReference type="Proteomes" id="UP001055167">
    <property type="component" value="Unassembled WGS sequence"/>
</dbReference>
<keyword evidence="2" id="KW-0808">Transferase</keyword>
<dbReference type="EMBL" id="BPQH01000012">
    <property type="protein sequence ID" value="GJD51126.1"/>
    <property type="molecule type" value="Genomic_DNA"/>
</dbReference>
<keyword evidence="3" id="KW-0949">S-adenosyl-L-methionine</keyword>
<comment type="caution">
    <text evidence="4">The sequence shown here is derived from an EMBL/GenBank/DDBJ whole genome shotgun (WGS) entry which is preliminary data.</text>
</comment>
<evidence type="ECO:0000256" key="2">
    <source>
        <dbReference type="ARBA" id="ARBA00022679"/>
    </source>
</evidence>
<keyword evidence="5" id="KW-1185">Reference proteome</keyword>
<evidence type="ECO:0000313" key="5">
    <source>
        <dbReference type="Proteomes" id="UP001055167"/>
    </source>
</evidence>
<dbReference type="SUPFAM" id="SSF53335">
    <property type="entry name" value="S-adenosyl-L-methionine-dependent methyltransferases"/>
    <property type="match status" value="1"/>
</dbReference>
<keyword evidence="1" id="KW-0489">Methyltransferase</keyword>
<evidence type="ECO:0000313" key="4">
    <source>
        <dbReference type="EMBL" id="GJD51126.1"/>
    </source>
</evidence>
<gene>
    <name evidence="4" type="ORF">OPKNFCMD_3877</name>
</gene>
<dbReference type="InterPro" id="IPR029063">
    <property type="entry name" value="SAM-dependent_MTases_sf"/>
</dbReference>
<proteinExistence type="predicted"/>
<organism evidence="4 5">
    <name type="scientific">Methylobacterium crusticola</name>
    <dbReference type="NCBI Taxonomy" id="1697972"/>
    <lineage>
        <taxon>Bacteria</taxon>
        <taxon>Pseudomonadati</taxon>
        <taxon>Pseudomonadota</taxon>
        <taxon>Alphaproteobacteria</taxon>
        <taxon>Hyphomicrobiales</taxon>
        <taxon>Methylobacteriaceae</taxon>
        <taxon>Methylobacterium</taxon>
    </lineage>
</organism>
<accession>A0ABQ4R2R5</accession>
<evidence type="ECO:0008006" key="6">
    <source>
        <dbReference type="Google" id="ProtNLM"/>
    </source>
</evidence>
<name>A0ABQ4R2R5_9HYPH</name>
<reference evidence="4" key="1">
    <citation type="journal article" date="2021" name="Front. Microbiol.">
        <title>Comprehensive Comparative Genomics and Phenotyping of Methylobacterium Species.</title>
        <authorList>
            <person name="Alessa O."/>
            <person name="Ogura Y."/>
            <person name="Fujitani Y."/>
            <person name="Takami H."/>
            <person name="Hayashi T."/>
            <person name="Sahin N."/>
            <person name="Tani A."/>
        </authorList>
    </citation>
    <scope>NUCLEOTIDE SEQUENCE</scope>
    <source>
        <strain evidence="4">KCTC 52305</strain>
    </source>
</reference>
<evidence type="ECO:0000256" key="1">
    <source>
        <dbReference type="ARBA" id="ARBA00022603"/>
    </source>
</evidence>
<sequence>MRAKKPSPIQIGIDVDPEVVARWIADPIAPSCQIICADASEFLEVYPADRHDMVYLDQPYHPEVRSRARTYQHEYNEREHRQLLKVVTSLGGRIMISGYQSGLYDEVLSAWRRVDLAAGTRRVRRVESLWMNFPPSARLHDTRCLGADFRDRTKRRRLSLARRVGALGHNERDAILRWLADAYPEEVAHALGSR</sequence>
<dbReference type="InterPro" id="IPR012327">
    <property type="entry name" value="MeTrfase_D12"/>
</dbReference>